<feature type="region of interest" description="Disordered" evidence="1">
    <location>
        <begin position="253"/>
        <end position="279"/>
    </location>
</feature>
<evidence type="ECO:0000313" key="3">
    <source>
        <dbReference type="Proteomes" id="UP000018721"/>
    </source>
</evidence>
<feature type="non-terminal residue" evidence="2">
    <location>
        <position position="1"/>
    </location>
</feature>
<dbReference type="HOGENOM" id="CLU_082283_0_0_1"/>
<evidence type="ECO:0000256" key="1">
    <source>
        <dbReference type="SAM" id="MobiDB-lite"/>
    </source>
</evidence>
<keyword evidence="3" id="KW-1185">Reference proteome</keyword>
<name>V9EFW4_PHYNI</name>
<dbReference type="PANTHER" id="PTHR37558">
    <property type="entry name" value="HTH CENPB-TYPE DOMAIN-CONTAINING PROTEIN"/>
    <property type="match status" value="1"/>
</dbReference>
<accession>V9EFW4</accession>
<dbReference type="PANTHER" id="PTHR37558:SF1">
    <property type="entry name" value="HTH CENPB-TYPE DOMAIN-CONTAINING PROTEIN"/>
    <property type="match status" value="1"/>
</dbReference>
<gene>
    <name evidence="2" type="ORF">F443_16061</name>
</gene>
<sequence>CSMSQHSMEDAFINESIPSSAEKKQLRHAIRKKFAAVDDVVLLRAVNAFRPWRAPVDTSNGIMKVFEDFAFQCGADPDFGVDKPGVALRTRFGTLMKEFKRDQCRSMRKSGTVEQYEERDRLLVDITTQVDDWNAKVAADNKVKEAKQLAIENSGDLMRRLAMNEIDEDDTNTEDDDISTDGKYTQAQQKLGKKRLIRPGSAQKGKITKRERLAVVMDALTESLKSASGEDNSKYEYKTQRLAFEKEQAELQLKHKAEEAKQRRKHELELEDRRRKADEEREKRMFDFFRTMLNKTNSK</sequence>
<reference evidence="2 3" key="1">
    <citation type="submission" date="2013-11" db="EMBL/GenBank/DDBJ databases">
        <title>The Genome Sequence of Phytophthora parasitica P1569.</title>
        <authorList>
            <consortium name="The Broad Institute Genomics Platform"/>
            <person name="Russ C."/>
            <person name="Tyler B."/>
            <person name="Panabieres F."/>
            <person name="Shan W."/>
            <person name="Tripathy S."/>
            <person name="Grunwald N."/>
            <person name="Machado M."/>
            <person name="Johnson C.S."/>
            <person name="Arredondo F."/>
            <person name="Hong C."/>
            <person name="Coffey M."/>
            <person name="Young S.K."/>
            <person name="Zeng Q."/>
            <person name="Gargeya S."/>
            <person name="Fitzgerald M."/>
            <person name="Abouelleil A."/>
            <person name="Alvarado L."/>
            <person name="Chapman S.B."/>
            <person name="Gainer-Dewar J."/>
            <person name="Goldberg J."/>
            <person name="Griggs A."/>
            <person name="Gujja S."/>
            <person name="Hansen M."/>
            <person name="Howarth C."/>
            <person name="Imamovic A."/>
            <person name="Ireland A."/>
            <person name="Larimer J."/>
            <person name="McCowan C."/>
            <person name="Murphy C."/>
            <person name="Pearson M."/>
            <person name="Poon T.W."/>
            <person name="Priest M."/>
            <person name="Roberts A."/>
            <person name="Saif S."/>
            <person name="Shea T."/>
            <person name="Sykes S."/>
            <person name="Wortman J."/>
            <person name="Nusbaum C."/>
            <person name="Birren B."/>
        </authorList>
    </citation>
    <scope>NUCLEOTIDE SEQUENCE [LARGE SCALE GENOMIC DNA]</scope>
    <source>
        <strain evidence="2 3">P1569</strain>
    </source>
</reference>
<dbReference type="OrthoDB" id="124103at2759"/>
<dbReference type="eggNOG" id="ENOG502T07U">
    <property type="taxonomic scope" value="Eukaryota"/>
</dbReference>
<proteinExistence type="predicted"/>
<comment type="caution">
    <text evidence="2">The sequence shown here is derived from an EMBL/GenBank/DDBJ whole genome shotgun (WGS) entry which is preliminary data.</text>
</comment>
<dbReference type="AlphaFoldDB" id="V9EFW4"/>
<evidence type="ECO:0000313" key="2">
    <source>
        <dbReference type="EMBL" id="ETI38125.1"/>
    </source>
</evidence>
<organism evidence="2 3">
    <name type="scientific">Phytophthora nicotianae P1569</name>
    <dbReference type="NCBI Taxonomy" id="1317065"/>
    <lineage>
        <taxon>Eukaryota</taxon>
        <taxon>Sar</taxon>
        <taxon>Stramenopiles</taxon>
        <taxon>Oomycota</taxon>
        <taxon>Peronosporomycetes</taxon>
        <taxon>Peronosporales</taxon>
        <taxon>Peronosporaceae</taxon>
        <taxon>Phytophthora</taxon>
    </lineage>
</organism>
<dbReference type="EMBL" id="ANIZ01002809">
    <property type="protein sequence ID" value="ETI38125.1"/>
    <property type="molecule type" value="Genomic_DNA"/>
</dbReference>
<protein>
    <submittedName>
        <fullName evidence="2">Uncharacterized protein</fullName>
    </submittedName>
</protein>
<dbReference type="Proteomes" id="UP000018721">
    <property type="component" value="Unassembled WGS sequence"/>
</dbReference>